<dbReference type="InterPro" id="IPR014799">
    <property type="entry name" value="ASD2_dom"/>
</dbReference>
<feature type="compositionally biased region" description="Basic and acidic residues" evidence="6">
    <location>
        <begin position="754"/>
        <end position="773"/>
    </location>
</feature>
<feature type="compositionally biased region" description="Polar residues" evidence="6">
    <location>
        <begin position="720"/>
        <end position="731"/>
    </location>
</feature>
<feature type="compositionally biased region" description="Low complexity" evidence="6">
    <location>
        <begin position="1030"/>
        <end position="1042"/>
    </location>
</feature>
<evidence type="ECO:0000256" key="1">
    <source>
        <dbReference type="ARBA" id="ARBA00004245"/>
    </source>
</evidence>
<dbReference type="Proteomes" id="UP001152795">
    <property type="component" value="Unassembled WGS sequence"/>
</dbReference>
<dbReference type="SUPFAM" id="SSF50156">
    <property type="entry name" value="PDZ domain-like"/>
    <property type="match status" value="1"/>
</dbReference>
<feature type="region of interest" description="Disordered" evidence="6">
    <location>
        <begin position="191"/>
        <end position="280"/>
    </location>
</feature>
<dbReference type="InterPro" id="IPR027685">
    <property type="entry name" value="Shroom_fam"/>
</dbReference>
<feature type="region of interest" description="Disordered" evidence="6">
    <location>
        <begin position="298"/>
        <end position="448"/>
    </location>
</feature>
<dbReference type="GO" id="GO:0005912">
    <property type="term" value="C:adherens junction"/>
    <property type="evidence" value="ECO:0007669"/>
    <property type="project" value="TreeGrafter"/>
</dbReference>
<feature type="compositionally biased region" description="Low complexity" evidence="6">
    <location>
        <begin position="245"/>
        <end position="275"/>
    </location>
</feature>
<feature type="region of interest" description="Disordered" evidence="6">
    <location>
        <begin position="877"/>
        <end position="907"/>
    </location>
</feature>
<feature type="compositionally biased region" description="Basic and acidic residues" evidence="6">
    <location>
        <begin position="614"/>
        <end position="678"/>
    </location>
</feature>
<dbReference type="Pfam" id="PF00595">
    <property type="entry name" value="PDZ"/>
    <property type="match status" value="1"/>
</dbReference>
<keyword evidence="3" id="KW-0963">Cytoplasm</keyword>
<dbReference type="PANTHER" id="PTHR15012:SF32">
    <property type="entry name" value="PROTEIN SHROOM"/>
    <property type="match status" value="1"/>
</dbReference>
<sequence length="1246" mass="139351">MDVTGMMYTKEGEFEVSLTGGSPWGFTIRTQSGNGLYNRGKVIVNKVVQGGKADSSGNIHIGDEILAVNGFEFDNEQQATQYVKDARKELILRVKRGQDKRRMNIRLAGDMPNYFAKALESPFEKEVYTQHNTDMVSNNKRSSKEYEKDLSYNFGSDTVNAVIDYPSGQSGNSQINVTRLTRSTADLSEYNQTKDQFLKDNVSSSPPRKNYYNPPSSPDKVQRVRIRSTNVTSGKYKYSSENDKSSPSSSFDDSLRQLDSSRSSTSSTPGGFSASVQKPFNSSAMEDLNRTWPSASISDASAKDASLRSPRSAISVSAARSHFEQMSKSRDQEQRLESERRSSSSSSLAPKPPSRNSSFRASRLSSSSAVFIETREKSPTSPISRRQNSFSHGSSSHETVYTPTRKASSTDDLDKPLPPKRYSQSSLLNSFRSNKKPGYVPRTSAPSTVYDQGENVVHYHARTQSLPSSKLLATPPSSRSWVMNEGGEDTRNEDTRNEDTRNEDRNERLPRSSSFSRARVIEASTVQTVRSETKPSRRSDAGGALEVTVKTVQRDDTKAPMYATKSDVKYNRSGGLTGVIQALRTGEVASESEDFRVKASPKQDEQMTNSNKWNKQEYNRKSEEPKPDQYKATKPDIKKPKSEEQPKSDIYKPKPEVQPKSILKREVPKPEAKKDKPKVPKPVPVLKENSLMQRLLQETQGQGGSSERSTAAAIEEEINQRTGKASVTVKSTLDFPKTGTIEQRQRLEIASVDSKQKESIKLEEPKQQNKEINNKPPNEIKISQNEIKDSTMNHSASKVDHYLDKLITKLDSPPVKHRSPPQHVDSAVDDNVFVEPPVNTEQVQPIESNIDENEDLENLNQDVSIVSSELFVKSEVHEAELESHQPHRSDSNDNIADIVPEKSPVSNKVKKTVETKYADTLSPADVSLKSFHSRENSASSLLEETLESAKTIASIYSVQGPTRSPDGEDSLSTASEMRRHSLAKRVVRRRPKLNSSTFTPEQDPEESVTPADSSLSEPAVQNEGDDDSGGNRSTGSLSSGGSRPDSGILSPKFEALEEQKEILISSMKKKVELLKEQENEIKEEMKQNDELGKRVADEVKARTSGSEYSKYELFVGELNNIIGLLLSLTQRMHRYEILLQDIDLAEENGRDKRDVLLKRIERVKQQYEEACRIKEINDKRGEAVSKIVDDYCSDEEFADFQHFVDMKTQLALTHAEIRDKIKLGEEKLNALTSAHIDWTTLDLSMK</sequence>
<evidence type="ECO:0000256" key="6">
    <source>
        <dbReference type="SAM" id="MobiDB-lite"/>
    </source>
</evidence>
<feature type="compositionally biased region" description="Polar residues" evidence="6">
    <location>
        <begin position="379"/>
        <end position="407"/>
    </location>
</feature>
<dbReference type="Gene3D" id="2.30.42.10">
    <property type="match status" value="1"/>
</dbReference>
<feature type="compositionally biased region" description="Basic and acidic residues" evidence="6">
    <location>
        <begin position="488"/>
        <end position="510"/>
    </location>
</feature>
<dbReference type="OrthoDB" id="5986090at2759"/>
<proteinExistence type="inferred from homology"/>
<dbReference type="GO" id="GO:0007015">
    <property type="term" value="P:actin filament organization"/>
    <property type="evidence" value="ECO:0007669"/>
    <property type="project" value="TreeGrafter"/>
</dbReference>
<dbReference type="EMBL" id="CACRXK020004177">
    <property type="protein sequence ID" value="CAB4001777.1"/>
    <property type="molecule type" value="Genomic_DNA"/>
</dbReference>
<dbReference type="GO" id="GO:0030864">
    <property type="term" value="C:cortical actin cytoskeleton"/>
    <property type="evidence" value="ECO:0007669"/>
    <property type="project" value="TreeGrafter"/>
</dbReference>
<dbReference type="InterPro" id="IPR036034">
    <property type="entry name" value="PDZ_sf"/>
</dbReference>
<dbReference type="SMART" id="SM00228">
    <property type="entry name" value="PDZ"/>
    <property type="match status" value="1"/>
</dbReference>
<keyword evidence="4" id="KW-0206">Cytoskeleton</keyword>
<feature type="region of interest" description="Disordered" evidence="6">
    <location>
        <begin position="957"/>
        <end position="1049"/>
    </location>
</feature>
<feature type="compositionally biased region" description="Basic residues" evidence="6">
    <location>
        <begin position="980"/>
        <end position="992"/>
    </location>
</feature>
<evidence type="ECO:0000256" key="5">
    <source>
        <dbReference type="SAM" id="Coils"/>
    </source>
</evidence>
<gene>
    <name evidence="7" type="ORF">PACLA_8A035710</name>
</gene>
<reference evidence="7" key="1">
    <citation type="submission" date="2020-04" db="EMBL/GenBank/DDBJ databases">
        <authorList>
            <person name="Alioto T."/>
            <person name="Alioto T."/>
            <person name="Gomez Garrido J."/>
        </authorList>
    </citation>
    <scope>NUCLEOTIDE SEQUENCE</scope>
    <source>
        <strain evidence="7">A484AB</strain>
    </source>
</reference>
<feature type="compositionally biased region" description="Basic and acidic residues" evidence="6">
    <location>
        <begin position="877"/>
        <end position="891"/>
    </location>
</feature>
<dbReference type="PANTHER" id="PTHR15012">
    <property type="entry name" value="APICAL PROTEIN/SHROOM-RELATED"/>
    <property type="match status" value="1"/>
</dbReference>
<feature type="compositionally biased region" description="Basic and acidic residues" evidence="6">
    <location>
        <begin position="593"/>
        <end position="605"/>
    </location>
</feature>
<keyword evidence="8" id="KW-1185">Reference proteome</keyword>
<evidence type="ECO:0000256" key="3">
    <source>
        <dbReference type="ARBA" id="ARBA00022490"/>
    </source>
</evidence>
<feature type="compositionally biased region" description="Low complexity" evidence="6">
    <location>
        <begin position="343"/>
        <end position="368"/>
    </location>
</feature>
<dbReference type="PROSITE" id="PS51307">
    <property type="entry name" value="ASD2"/>
    <property type="match status" value="1"/>
</dbReference>
<keyword evidence="5" id="KW-0175">Coiled coil</keyword>
<dbReference type="AlphaFoldDB" id="A0A6S7HEN8"/>
<dbReference type="GO" id="GO:0016324">
    <property type="term" value="C:apical plasma membrane"/>
    <property type="evidence" value="ECO:0007669"/>
    <property type="project" value="TreeGrafter"/>
</dbReference>
<evidence type="ECO:0000313" key="8">
    <source>
        <dbReference type="Proteomes" id="UP001152795"/>
    </source>
</evidence>
<dbReference type="GO" id="GO:0043296">
    <property type="term" value="C:apical junction complex"/>
    <property type="evidence" value="ECO:0007669"/>
    <property type="project" value="TreeGrafter"/>
</dbReference>
<evidence type="ECO:0000256" key="2">
    <source>
        <dbReference type="ARBA" id="ARBA00006469"/>
    </source>
</evidence>
<comment type="similarity">
    <text evidence="2">Belongs to the shroom family.</text>
</comment>
<feature type="region of interest" description="Disordered" evidence="6">
    <location>
        <begin position="467"/>
        <end position="552"/>
    </location>
</feature>
<feature type="region of interest" description="Disordered" evidence="6">
    <location>
        <begin position="585"/>
        <end position="780"/>
    </location>
</feature>
<organism evidence="7 8">
    <name type="scientific">Paramuricea clavata</name>
    <name type="common">Red gorgonian</name>
    <name type="synonym">Violescent sea-whip</name>
    <dbReference type="NCBI Taxonomy" id="317549"/>
    <lineage>
        <taxon>Eukaryota</taxon>
        <taxon>Metazoa</taxon>
        <taxon>Cnidaria</taxon>
        <taxon>Anthozoa</taxon>
        <taxon>Octocorallia</taxon>
        <taxon>Malacalcyonacea</taxon>
        <taxon>Plexauridae</taxon>
        <taxon>Paramuricea</taxon>
    </lineage>
</organism>
<dbReference type="PROSITE" id="PS50106">
    <property type="entry name" value="PDZ"/>
    <property type="match status" value="1"/>
</dbReference>
<evidence type="ECO:0000313" key="7">
    <source>
        <dbReference type="EMBL" id="CAB4001777.1"/>
    </source>
</evidence>
<dbReference type="InterPro" id="IPR001478">
    <property type="entry name" value="PDZ"/>
</dbReference>
<feature type="compositionally biased region" description="Polar residues" evidence="6">
    <location>
        <begin position="191"/>
        <end position="207"/>
    </location>
</feature>
<accession>A0A6S7HEN8</accession>
<feature type="compositionally biased region" description="Polar residues" evidence="6">
    <location>
        <begin position="422"/>
        <end position="432"/>
    </location>
</feature>
<comment type="subcellular location">
    <subcellularLocation>
        <location evidence="1">Cytoplasm</location>
        <location evidence="1">Cytoskeleton</location>
    </subcellularLocation>
</comment>
<protein>
    <submittedName>
        <fullName evidence="7">Shroom2-like isoform X2</fullName>
    </submittedName>
</protein>
<feature type="compositionally biased region" description="Polar residues" evidence="6">
    <location>
        <begin position="690"/>
        <end position="709"/>
    </location>
</feature>
<dbReference type="Gene3D" id="6.10.250.3120">
    <property type="match status" value="1"/>
</dbReference>
<dbReference type="GO" id="GO:0051015">
    <property type="term" value="F:actin filament binding"/>
    <property type="evidence" value="ECO:0007669"/>
    <property type="project" value="InterPro"/>
</dbReference>
<feature type="coiled-coil region" evidence="5">
    <location>
        <begin position="1057"/>
        <end position="1094"/>
    </location>
</feature>
<evidence type="ECO:0000256" key="4">
    <source>
        <dbReference type="ARBA" id="ARBA00023212"/>
    </source>
</evidence>
<feature type="compositionally biased region" description="Basic and acidic residues" evidence="6">
    <location>
        <begin position="321"/>
        <end position="342"/>
    </location>
</feature>
<feature type="compositionally biased region" description="Basic and acidic residues" evidence="6">
    <location>
        <begin position="531"/>
        <end position="540"/>
    </location>
</feature>
<feature type="compositionally biased region" description="Basic and acidic residues" evidence="6">
    <location>
        <begin position="408"/>
        <end position="417"/>
    </location>
</feature>
<name>A0A6S7HEN8_PARCT</name>
<dbReference type="Pfam" id="PF08687">
    <property type="entry name" value="ASD2"/>
    <property type="match status" value="1"/>
</dbReference>
<comment type="caution">
    <text evidence="7">The sequence shown here is derived from an EMBL/GenBank/DDBJ whole genome shotgun (WGS) entry which is preliminary data.</text>
</comment>